<sequence length="51" mass="5876">MGSWLGFYTSLFLIKKHEINSHLQVWCLSLAEFFKLVVASTKEQCSAKKLN</sequence>
<protein>
    <submittedName>
        <fullName evidence="1">Uncharacterized protein</fullName>
    </submittedName>
</protein>
<dbReference type="EMBL" id="CP011036">
    <property type="protein sequence ID" value="ASM52865.1"/>
    <property type="molecule type" value="Genomic_DNA"/>
</dbReference>
<dbReference type="Proteomes" id="UP000198329">
    <property type="component" value="Chromosome I"/>
</dbReference>
<evidence type="ECO:0000313" key="2">
    <source>
        <dbReference type="Proteomes" id="UP000198329"/>
    </source>
</evidence>
<reference evidence="1 2" key="1">
    <citation type="submission" date="2015-03" db="EMBL/GenBank/DDBJ databases">
        <authorList>
            <person name="Xie B.-B."/>
            <person name="Rong J.-C."/>
            <person name="Qin Q.-L."/>
            <person name="Zhang Y.-Z."/>
        </authorList>
    </citation>
    <scope>NUCLEOTIDE SEQUENCE [LARGE SCALE GENOMIC DNA]</scope>
    <source>
        <strain evidence="1 2">KMM 661</strain>
    </source>
</reference>
<proteinExistence type="predicted"/>
<dbReference type="AlphaFoldDB" id="A0AAC9XWA1"/>
<organism evidence="1 2">
    <name type="scientific">Pseudoalteromonas nigrifaciens</name>
    <dbReference type="NCBI Taxonomy" id="28109"/>
    <lineage>
        <taxon>Bacteria</taxon>
        <taxon>Pseudomonadati</taxon>
        <taxon>Pseudomonadota</taxon>
        <taxon>Gammaproteobacteria</taxon>
        <taxon>Alteromonadales</taxon>
        <taxon>Pseudoalteromonadaceae</taxon>
        <taxon>Pseudoalteromonas</taxon>
    </lineage>
</organism>
<gene>
    <name evidence="1" type="ORF">PNIG_a0558</name>
</gene>
<name>A0AAC9XWA1_9GAMM</name>
<keyword evidence="2" id="KW-1185">Reference proteome</keyword>
<dbReference type="KEGG" id="png:PNIG_a0558"/>
<accession>A0AAC9XWA1</accession>
<evidence type="ECO:0000313" key="1">
    <source>
        <dbReference type="EMBL" id="ASM52865.1"/>
    </source>
</evidence>